<protein>
    <recommendedName>
        <fullName evidence="4">Flagellar FliJ protein</fullName>
    </recommendedName>
</protein>
<dbReference type="EMBL" id="JAALFE010000003">
    <property type="protein sequence ID" value="NGQ90052.1"/>
    <property type="molecule type" value="Genomic_DNA"/>
</dbReference>
<proteinExistence type="predicted"/>
<evidence type="ECO:0000313" key="3">
    <source>
        <dbReference type="Proteomes" id="UP000474758"/>
    </source>
</evidence>
<dbReference type="RefSeq" id="WP_165047288.1">
    <property type="nucleotide sequence ID" value="NZ_JAALFE010000003.1"/>
</dbReference>
<organism evidence="2 3">
    <name type="scientific">Paragemmobacter kunshanensis</name>
    <dbReference type="NCBI Taxonomy" id="2583234"/>
    <lineage>
        <taxon>Bacteria</taxon>
        <taxon>Pseudomonadati</taxon>
        <taxon>Pseudomonadota</taxon>
        <taxon>Alphaproteobacteria</taxon>
        <taxon>Rhodobacterales</taxon>
        <taxon>Paracoccaceae</taxon>
        <taxon>Paragemmobacter</taxon>
    </lineage>
</organism>
<dbReference type="Proteomes" id="UP000474758">
    <property type="component" value="Unassembled WGS sequence"/>
</dbReference>
<gene>
    <name evidence="2" type="ORF">G5V65_04030</name>
</gene>
<keyword evidence="3" id="KW-1185">Reference proteome</keyword>
<sequence>MSGASRTLGLMALREKARIAVTLADLRTVAQQKAEAERMVERLNEALSRQGKPGGVRLATEIAAERHMAAQILSEVERHRARQEALETRLTEEQARLSQQEHRHQTLMEKAGSARKTEAEEKLALREAAMPPRRR</sequence>
<feature type="region of interest" description="Disordered" evidence="1">
    <location>
        <begin position="89"/>
        <end position="135"/>
    </location>
</feature>
<feature type="compositionally biased region" description="Basic and acidic residues" evidence="1">
    <location>
        <begin position="115"/>
        <end position="125"/>
    </location>
</feature>
<reference evidence="2 3" key="1">
    <citation type="submission" date="2020-02" db="EMBL/GenBank/DDBJ databases">
        <title>Rhodobacter translucens sp. nov., a novel bacterium isolated from activated sludge.</title>
        <authorList>
            <person name="Liu J."/>
        </authorList>
    </citation>
    <scope>NUCLEOTIDE SEQUENCE [LARGE SCALE GENOMIC DNA]</scope>
    <source>
        <strain evidence="2 3">HX-7-19</strain>
    </source>
</reference>
<evidence type="ECO:0008006" key="4">
    <source>
        <dbReference type="Google" id="ProtNLM"/>
    </source>
</evidence>
<feature type="compositionally biased region" description="Basic and acidic residues" evidence="1">
    <location>
        <begin position="89"/>
        <end position="107"/>
    </location>
</feature>
<dbReference type="AlphaFoldDB" id="A0A6M1TVJ2"/>
<comment type="caution">
    <text evidence="2">The sequence shown here is derived from an EMBL/GenBank/DDBJ whole genome shotgun (WGS) entry which is preliminary data.</text>
</comment>
<accession>A0A6M1TVJ2</accession>
<evidence type="ECO:0000256" key="1">
    <source>
        <dbReference type="SAM" id="MobiDB-lite"/>
    </source>
</evidence>
<name>A0A6M1TVJ2_9RHOB</name>
<evidence type="ECO:0000313" key="2">
    <source>
        <dbReference type="EMBL" id="NGQ90052.1"/>
    </source>
</evidence>